<keyword evidence="2" id="KW-1185">Reference proteome</keyword>
<protein>
    <recommendedName>
        <fullName evidence="3">Zinc chelation protein SecC</fullName>
    </recommendedName>
</protein>
<sequence length="330" mass="38420">MKTRRNDPCFCGSGKKYKKCCMGRAEGNPLQDVKDEVHDLLEGRTFGSMEELQSLLDQHNQQKNSASVEEFHGLSPDQMHRFLHMPFESPELVTFPRILPTQPQSKAAFLLNMLVAEIGEEGIKLTAKGNLGQKFCQKASKAYFDFFPEPLMSRLSVHTETNFESLHTIRLTAQLAGLTRKYKGRLLLTKKCLKSFERGGVMELYPLLMQAYIQKFNWAYRDGYGEVYFIQQSFLFTLYLLHKYGKSWRPASFYSDNFLRAFPMLLREIEPKLYEPPEDTLRKVYFLRALQRFAGFFGLVDIEQVSEDPRNREYRVRATGLLDEVVEWNL</sequence>
<dbReference type="AlphaFoldDB" id="A0A840URF9"/>
<proteinExistence type="predicted"/>
<dbReference type="InterPro" id="IPR004027">
    <property type="entry name" value="SEC_C_motif"/>
</dbReference>
<dbReference type="SUPFAM" id="SSF103642">
    <property type="entry name" value="Sec-C motif"/>
    <property type="match status" value="1"/>
</dbReference>
<dbReference type="RefSeq" id="WP_183351048.1">
    <property type="nucleotide sequence ID" value="NZ_JACHEO010000011.1"/>
</dbReference>
<dbReference type="EMBL" id="JACHEO010000011">
    <property type="protein sequence ID" value="MBB5348372.1"/>
    <property type="molecule type" value="Genomic_DNA"/>
</dbReference>
<dbReference type="Gene3D" id="3.10.450.50">
    <property type="match status" value="1"/>
</dbReference>
<evidence type="ECO:0000313" key="2">
    <source>
        <dbReference type="Proteomes" id="UP000539642"/>
    </source>
</evidence>
<evidence type="ECO:0008006" key="3">
    <source>
        <dbReference type="Google" id="ProtNLM"/>
    </source>
</evidence>
<organism evidence="1 2">
    <name type="scientific">Desulfoprunum benzoelyticum</name>
    <dbReference type="NCBI Taxonomy" id="1506996"/>
    <lineage>
        <taxon>Bacteria</taxon>
        <taxon>Pseudomonadati</taxon>
        <taxon>Thermodesulfobacteriota</taxon>
        <taxon>Desulfobulbia</taxon>
        <taxon>Desulfobulbales</taxon>
        <taxon>Desulfobulbaceae</taxon>
        <taxon>Desulfoprunum</taxon>
    </lineage>
</organism>
<gene>
    <name evidence="1" type="ORF">HNQ81_002107</name>
</gene>
<dbReference type="Pfam" id="PF02810">
    <property type="entry name" value="SEC-C"/>
    <property type="match status" value="1"/>
</dbReference>
<comment type="caution">
    <text evidence="1">The sequence shown here is derived from an EMBL/GenBank/DDBJ whole genome shotgun (WGS) entry which is preliminary data.</text>
</comment>
<accession>A0A840URF9</accession>
<evidence type="ECO:0000313" key="1">
    <source>
        <dbReference type="EMBL" id="MBB5348372.1"/>
    </source>
</evidence>
<name>A0A840URF9_9BACT</name>
<reference evidence="1 2" key="1">
    <citation type="submission" date="2020-08" db="EMBL/GenBank/DDBJ databases">
        <title>Genomic Encyclopedia of Type Strains, Phase IV (KMG-IV): sequencing the most valuable type-strain genomes for metagenomic binning, comparative biology and taxonomic classification.</title>
        <authorList>
            <person name="Goeker M."/>
        </authorList>
    </citation>
    <scope>NUCLEOTIDE SEQUENCE [LARGE SCALE GENOMIC DNA]</scope>
    <source>
        <strain evidence="1 2">DSM 28570</strain>
    </source>
</reference>
<dbReference type="Proteomes" id="UP000539642">
    <property type="component" value="Unassembled WGS sequence"/>
</dbReference>